<dbReference type="InterPro" id="IPR008978">
    <property type="entry name" value="HSP20-like_chaperone"/>
</dbReference>
<dbReference type="PATRIC" id="fig|284581.3.peg.4592"/>
<evidence type="ECO:0000313" key="2">
    <source>
        <dbReference type="Proteomes" id="UP000037558"/>
    </source>
</evidence>
<dbReference type="Proteomes" id="UP000037558">
    <property type="component" value="Unassembled WGS sequence"/>
</dbReference>
<comment type="caution">
    <text evidence="1">The sequence shown here is derived from an EMBL/GenBank/DDBJ whole genome shotgun (WGS) entry which is preliminary data.</text>
</comment>
<keyword evidence="2" id="KW-1185">Reference proteome</keyword>
<dbReference type="STRING" id="284581.AMD01_05965"/>
<name>A0A0M0L981_9BACI</name>
<organism evidence="1 2">
    <name type="scientific">Priestia koreensis</name>
    <dbReference type="NCBI Taxonomy" id="284581"/>
    <lineage>
        <taxon>Bacteria</taxon>
        <taxon>Bacillati</taxon>
        <taxon>Bacillota</taxon>
        <taxon>Bacilli</taxon>
        <taxon>Bacillales</taxon>
        <taxon>Bacillaceae</taxon>
        <taxon>Priestia</taxon>
    </lineage>
</organism>
<sequence length="164" mass="18692">MFPWGQSLFKKQMEGFTNGMNTKDIDQYVQQILSSTMGNSFPDFMKGNDFFKQAQQGNKTGPTTSMGGTSSRMETHVFETLDECIIQVKIPDKSMLQSLRVYHTPHTCILEGYEGENEFREEISLPCSVKRKGTKAIYRSGVLEIKMPKYTNIPLSQVDVHDFD</sequence>
<dbReference type="CDD" id="cd00298">
    <property type="entry name" value="ACD_sHsps_p23-like"/>
    <property type="match status" value="1"/>
</dbReference>
<proteinExistence type="predicted"/>
<accession>A0A0M0L981</accession>
<dbReference type="SUPFAM" id="SSF49764">
    <property type="entry name" value="HSP20-like chaperones"/>
    <property type="match status" value="1"/>
</dbReference>
<dbReference type="EMBL" id="LILC01000007">
    <property type="protein sequence ID" value="KOO47584.1"/>
    <property type="molecule type" value="Genomic_DNA"/>
</dbReference>
<protein>
    <submittedName>
        <fullName evidence="1">Spore gernimation protein GerT</fullName>
    </submittedName>
</protein>
<dbReference type="OrthoDB" id="2905328at2"/>
<reference evidence="2" key="1">
    <citation type="submission" date="2015-08" db="EMBL/GenBank/DDBJ databases">
        <title>Fjat-14210 dsm16467.</title>
        <authorList>
            <person name="Liu B."/>
            <person name="Wang J."/>
            <person name="Zhu Y."/>
            <person name="Liu G."/>
            <person name="Chen Q."/>
            <person name="Chen Z."/>
            <person name="Lan J."/>
            <person name="Che J."/>
            <person name="Ge C."/>
            <person name="Shi H."/>
            <person name="Pan Z."/>
            <person name="Liu X."/>
        </authorList>
    </citation>
    <scope>NUCLEOTIDE SEQUENCE [LARGE SCALE GENOMIC DNA]</scope>
    <source>
        <strain evidence="2">DSM 16467</strain>
    </source>
</reference>
<dbReference type="Gene3D" id="2.60.40.790">
    <property type="match status" value="1"/>
</dbReference>
<evidence type="ECO:0000313" key="1">
    <source>
        <dbReference type="EMBL" id="KOO47584.1"/>
    </source>
</evidence>
<gene>
    <name evidence="1" type="ORF">AMD01_05965</name>
</gene>
<dbReference type="AlphaFoldDB" id="A0A0M0L981"/>